<proteinExistence type="predicted"/>
<organism evidence="1 2">
    <name type="scientific">Luteolibacter flavescens</name>
    <dbReference type="NCBI Taxonomy" id="1859460"/>
    <lineage>
        <taxon>Bacteria</taxon>
        <taxon>Pseudomonadati</taxon>
        <taxon>Verrucomicrobiota</taxon>
        <taxon>Verrucomicrobiia</taxon>
        <taxon>Verrucomicrobiales</taxon>
        <taxon>Verrucomicrobiaceae</taxon>
        <taxon>Luteolibacter</taxon>
    </lineage>
</organism>
<name>A0ABT3FNU3_9BACT</name>
<protein>
    <submittedName>
        <fullName evidence="1">YwqG family protein</fullName>
    </submittedName>
</protein>
<comment type="caution">
    <text evidence="1">The sequence shown here is derived from an EMBL/GenBank/DDBJ whole genome shotgun (WGS) entry which is preliminary data.</text>
</comment>
<dbReference type="Gene3D" id="2.30.320.10">
    <property type="entry name" value="YwqG-like"/>
    <property type="match status" value="1"/>
</dbReference>
<dbReference type="EMBL" id="JAPDDS010000004">
    <property type="protein sequence ID" value="MCW1884916.1"/>
    <property type="molecule type" value="Genomic_DNA"/>
</dbReference>
<keyword evidence="2" id="KW-1185">Reference proteome</keyword>
<reference evidence="1 2" key="1">
    <citation type="submission" date="2022-10" db="EMBL/GenBank/DDBJ databases">
        <title>Luteolibacter flavescens strain MCCC 1K03193, whole genome shotgun sequencing project.</title>
        <authorList>
            <person name="Zhao G."/>
            <person name="Shen L."/>
        </authorList>
    </citation>
    <scope>NUCLEOTIDE SEQUENCE [LARGE SCALE GENOMIC DNA]</scope>
    <source>
        <strain evidence="1 2">MCCC 1K03193</strain>
    </source>
</reference>
<dbReference type="Proteomes" id="UP001207930">
    <property type="component" value="Unassembled WGS sequence"/>
</dbReference>
<sequence length="264" mass="30000">MTNKKLHQLIERLSLPGLLLRHTKRTTKSYLGGMPPADFTGEWPRWKGRPLAFLACIHLANVSKELPWLPKQGKLLFFCDLKDTPWGFDPADLGGWRVIHLTADGSEGFASPPATLPKKRRLPMKHLRFEKANLPPPSRHPSLNHVEFTFSQEEWLDEHLQSLVGPNPAHQMSSHAQAIQNAEMELECQLASNGIYVGEPSGYEDPRAEGLAAGASDWRLLLQVDSDEELDLMWCDSGKVYFWIREEDARSGDFSRTWMILQCF</sequence>
<evidence type="ECO:0000313" key="1">
    <source>
        <dbReference type="EMBL" id="MCW1884916.1"/>
    </source>
</evidence>
<dbReference type="Pfam" id="PF09234">
    <property type="entry name" value="DUF1963"/>
    <property type="match status" value="1"/>
</dbReference>
<accession>A0ABT3FNU3</accession>
<dbReference type="PANTHER" id="PTHR36436">
    <property type="entry name" value="SLL5081 PROTEIN"/>
    <property type="match status" value="1"/>
</dbReference>
<dbReference type="InterPro" id="IPR015315">
    <property type="entry name" value="DUF1963"/>
</dbReference>
<gene>
    <name evidence="1" type="ORF">OKA04_09270</name>
</gene>
<dbReference type="RefSeq" id="WP_264500873.1">
    <property type="nucleotide sequence ID" value="NZ_JAPDDS010000004.1"/>
</dbReference>
<dbReference type="PANTHER" id="PTHR36436:SF6">
    <property type="entry name" value="SLL5081 PROTEIN"/>
    <property type="match status" value="1"/>
</dbReference>
<dbReference type="InterPro" id="IPR035948">
    <property type="entry name" value="YwqG-like_sf"/>
</dbReference>
<dbReference type="SUPFAM" id="SSF103032">
    <property type="entry name" value="Hypothetical protein YwqG"/>
    <property type="match status" value="1"/>
</dbReference>
<evidence type="ECO:0000313" key="2">
    <source>
        <dbReference type="Proteomes" id="UP001207930"/>
    </source>
</evidence>